<gene>
    <name evidence="2" type="ORF">MTP16_02625</name>
</gene>
<name>A0ABY4B600_9BACT</name>
<protein>
    <submittedName>
        <fullName evidence="2">Uncharacterized protein</fullName>
    </submittedName>
</protein>
<reference evidence="2 3" key="1">
    <citation type="submission" date="2022-03" db="EMBL/GenBank/DDBJ databases">
        <title>Hymenobactersp. isolated from the air.</title>
        <authorList>
            <person name="Won M."/>
            <person name="Kwon S.-W."/>
        </authorList>
    </citation>
    <scope>NUCLEOTIDE SEQUENCE [LARGE SCALE GENOMIC DNA]</scope>
    <source>
        <strain evidence="2 3">KACC 22596</strain>
    </source>
</reference>
<evidence type="ECO:0000256" key="1">
    <source>
        <dbReference type="SAM" id="SignalP"/>
    </source>
</evidence>
<keyword evidence="1" id="KW-0732">Signal</keyword>
<proteinExistence type="predicted"/>
<organism evidence="2 3">
    <name type="scientific">Hymenobacter monticola</name>
    <dbReference type="NCBI Taxonomy" id="1705399"/>
    <lineage>
        <taxon>Bacteria</taxon>
        <taxon>Pseudomonadati</taxon>
        <taxon>Bacteroidota</taxon>
        <taxon>Cytophagia</taxon>
        <taxon>Cytophagales</taxon>
        <taxon>Hymenobacteraceae</taxon>
        <taxon>Hymenobacter</taxon>
    </lineage>
</organism>
<dbReference type="RefSeq" id="WP_243515726.1">
    <property type="nucleotide sequence ID" value="NZ_CP094534.1"/>
</dbReference>
<keyword evidence="3" id="KW-1185">Reference proteome</keyword>
<evidence type="ECO:0000313" key="2">
    <source>
        <dbReference type="EMBL" id="UOE34557.1"/>
    </source>
</evidence>
<feature type="chain" id="PRO_5046486104" evidence="1">
    <location>
        <begin position="20"/>
        <end position="224"/>
    </location>
</feature>
<dbReference type="Proteomes" id="UP000831390">
    <property type="component" value="Chromosome"/>
</dbReference>
<sequence>MPKLILVFLSYIFSVQAFAQSKYEAIKYSEIIKYKVDEGRFEFGWLGNVFSGVPCFRNYTKNKLKSQLIIPETDSVIYTSTEPEMNGLKIIPSKIELNKKSRLLQINGQITGAWEDVIPREFEIYIGHRHDTTSNITLSPNLHMTVFYNGVKLDSTIIVDRVPAFYMTHLQKFNVDRGLKNLPGTTYKEMLFNISATIDEKSILVFGLSSRYAEIFEIGKLLTQ</sequence>
<feature type="signal peptide" evidence="1">
    <location>
        <begin position="1"/>
        <end position="19"/>
    </location>
</feature>
<evidence type="ECO:0000313" key="3">
    <source>
        <dbReference type="Proteomes" id="UP000831390"/>
    </source>
</evidence>
<dbReference type="EMBL" id="CP094534">
    <property type="protein sequence ID" value="UOE34557.1"/>
    <property type="molecule type" value="Genomic_DNA"/>
</dbReference>
<accession>A0ABY4B600</accession>